<dbReference type="Gene3D" id="2.60.40.2310">
    <property type="match status" value="1"/>
</dbReference>
<dbReference type="STRING" id="4615.A0A199V6X8"/>
<gene>
    <name evidence="3" type="ORF">ACMD2_25007</name>
</gene>
<comment type="caution">
    <text evidence="3">The sequence shown here is derived from an EMBL/GenBank/DDBJ whole genome shotgun (WGS) entry which is preliminary data.</text>
</comment>
<dbReference type="AlphaFoldDB" id="A0A199V6X8"/>
<reference evidence="3 4" key="1">
    <citation type="journal article" date="2016" name="DNA Res.">
        <title>The draft genome of MD-2 pineapple using hybrid error correction of long reads.</title>
        <authorList>
            <person name="Redwan R.M."/>
            <person name="Saidin A."/>
            <person name="Kumar S.V."/>
        </authorList>
    </citation>
    <scope>NUCLEOTIDE SEQUENCE [LARGE SCALE GENOMIC DNA]</scope>
    <source>
        <strain evidence="4">cv. MD2</strain>
        <tissue evidence="3">Leaf</tissue>
    </source>
</reference>
<evidence type="ECO:0000256" key="1">
    <source>
        <dbReference type="SAM" id="MobiDB-lite"/>
    </source>
</evidence>
<keyword evidence="3" id="KW-0645">Protease</keyword>
<feature type="domain" description="Subtilisin-like protease fibronectin type-III" evidence="2">
    <location>
        <begin position="11"/>
        <end position="97"/>
    </location>
</feature>
<dbReference type="GO" id="GO:0008233">
    <property type="term" value="F:peptidase activity"/>
    <property type="evidence" value="ECO:0007669"/>
    <property type="project" value="UniProtKB-KW"/>
</dbReference>
<evidence type="ECO:0000313" key="4">
    <source>
        <dbReference type="Proteomes" id="UP000092600"/>
    </source>
</evidence>
<dbReference type="InterPro" id="IPR041469">
    <property type="entry name" value="Subtilisin-like_FN3"/>
</dbReference>
<feature type="region of interest" description="Disordered" evidence="1">
    <location>
        <begin position="1"/>
        <end position="23"/>
    </location>
</feature>
<accession>A0A199V6X8</accession>
<dbReference type="Pfam" id="PF17766">
    <property type="entry name" value="fn3_6"/>
    <property type="match status" value="1"/>
</dbReference>
<organism evidence="3 4">
    <name type="scientific">Ananas comosus</name>
    <name type="common">Pineapple</name>
    <name type="synonym">Ananas ananas</name>
    <dbReference type="NCBI Taxonomy" id="4615"/>
    <lineage>
        <taxon>Eukaryota</taxon>
        <taxon>Viridiplantae</taxon>
        <taxon>Streptophyta</taxon>
        <taxon>Embryophyta</taxon>
        <taxon>Tracheophyta</taxon>
        <taxon>Spermatophyta</taxon>
        <taxon>Magnoliopsida</taxon>
        <taxon>Liliopsida</taxon>
        <taxon>Poales</taxon>
        <taxon>Bromeliaceae</taxon>
        <taxon>Bromelioideae</taxon>
        <taxon>Ananas</taxon>
    </lineage>
</organism>
<name>A0A199V6X8_ANACO</name>
<keyword evidence="3" id="KW-0378">Hydrolase</keyword>
<evidence type="ECO:0000259" key="2">
    <source>
        <dbReference type="Pfam" id="PF17766"/>
    </source>
</evidence>
<dbReference type="GO" id="GO:0006508">
    <property type="term" value="P:proteolysis"/>
    <property type="evidence" value="ECO:0007669"/>
    <property type="project" value="UniProtKB-KW"/>
</dbReference>
<dbReference type="Proteomes" id="UP000092600">
    <property type="component" value="Unassembled WGS sequence"/>
</dbReference>
<proteinExistence type="predicted"/>
<feature type="compositionally biased region" description="Polar residues" evidence="1">
    <location>
        <begin position="11"/>
        <end position="23"/>
    </location>
</feature>
<protein>
    <submittedName>
        <fullName evidence="3">Subtilisin-like protease SBT5.4</fullName>
    </submittedName>
</protein>
<evidence type="ECO:0000313" key="3">
    <source>
        <dbReference type="EMBL" id="OAY72595.1"/>
    </source>
</evidence>
<dbReference type="EMBL" id="LSRQ01003039">
    <property type="protein sequence ID" value="OAY72595.1"/>
    <property type="molecule type" value="Genomic_DNA"/>
</dbReference>
<sequence length="102" mass="11466">MRPDPPIPAENINSPPISAPNLNKTQTVTRTVRNVGPPATYRVPWTPPKAVNMTVSPTELKFDRTGEEKTYEVTYVPREKEVRQRLGKHHVRSPVVVQAIDA</sequence>